<evidence type="ECO:0000313" key="3">
    <source>
        <dbReference type="EMBL" id="RVE60892.1"/>
    </source>
</evidence>
<organism evidence="3 4">
    <name type="scientific">Oryzias javanicus</name>
    <name type="common">Javanese ricefish</name>
    <name type="synonym">Aplocheilus javanicus</name>
    <dbReference type="NCBI Taxonomy" id="123683"/>
    <lineage>
        <taxon>Eukaryota</taxon>
        <taxon>Metazoa</taxon>
        <taxon>Chordata</taxon>
        <taxon>Craniata</taxon>
        <taxon>Vertebrata</taxon>
        <taxon>Euteleostomi</taxon>
        <taxon>Actinopterygii</taxon>
        <taxon>Neopterygii</taxon>
        <taxon>Teleostei</taxon>
        <taxon>Neoteleostei</taxon>
        <taxon>Acanthomorphata</taxon>
        <taxon>Ovalentaria</taxon>
        <taxon>Atherinomorphae</taxon>
        <taxon>Beloniformes</taxon>
        <taxon>Adrianichthyidae</taxon>
        <taxon>Oryziinae</taxon>
        <taxon>Oryzias</taxon>
    </lineage>
</organism>
<gene>
    <name evidence="3" type="ORF">OJAV_G00185770</name>
</gene>
<dbReference type="InterPro" id="IPR036179">
    <property type="entry name" value="Ig-like_dom_sf"/>
</dbReference>
<dbReference type="OrthoDB" id="6151406at2759"/>
<dbReference type="EMBL" id="CM012454">
    <property type="protein sequence ID" value="RVE60892.1"/>
    <property type="molecule type" value="Genomic_DNA"/>
</dbReference>
<dbReference type="InterPro" id="IPR013783">
    <property type="entry name" value="Ig-like_fold"/>
</dbReference>
<dbReference type="Proteomes" id="UP000283210">
    <property type="component" value="Chromosome 18"/>
</dbReference>
<feature type="compositionally biased region" description="Low complexity" evidence="1">
    <location>
        <begin position="125"/>
        <end position="151"/>
    </location>
</feature>
<reference evidence="3 4" key="1">
    <citation type="submission" date="2018-11" db="EMBL/GenBank/DDBJ databases">
        <authorList>
            <person name="Lopez-Roques C."/>
            <person name="Donnadieu C."/>
            <person name="Bouchez O."/>
            <person name="Klopp C."/>
            <person name="Cabau C."/>
            <person name="Zahm M."/>
        </authorList>
    </citation>
    <scope>NUCLEOTIDE SEQUENCE [LARGE SCALE GENOMIC DNA]</scope>
    <source>
        <strain evidence="3">RS831</strain>
        <tissue evidence="3">Whole body</tissue>
    </source>
</reference>
<feature type="signal peptide" evidence="2">
    <location>
        <begin position="1"/>
        <end position="20"/>
    </location>
</feature>
<proteinExistence type="predicted"/>
<feature type="chain" id="PRO_5018777482" description="Ig-like domain-containing protein" evidence="2">
    <location>
        <begin position="21"/>
        <end position="174"/>
    </location>
</feature>
<keyword evidence="2" id="KW-0732">Signal</keyword>
<evidence type="ECO:0008006" key="5">
    <source>
        <dbReference type="Google" id="ProtNLM"/>
    </source>
</evidence>
<evidence type="ECO:0000256" key="2">
    <source>
        <dbReference type="SAM" id="SignalP"/>
    </source>
</evidence>
<reference evidence="3 4" key="2">
    <citation type="submission" date="2019-01" db="EMBL/GenBank/DDBJ databases">
        <title>A chromosome length genome reference of the Java medaka (oryzias javanicus).</title>
        <authorList>
            <person name="Herpin A."/>
            <person name="Takehana Y."/>
            <person name="Naruse K."/>
            <person name="Ansai S."/>
            <person name="Kawaguchi M."/>
        </authorList>
    </citation>
    <scope>NUCLEOTIDE SEQUENCE [LARGE SCALE GENOMIC DNA]</scope>
    <source>
        <strain evidence="3">RS831</strain>
        <tissue evidence="3">Whole body</tissue>
    </source>
</reference>
<dbReference type="AlphaFoldDB" id="A0A3S2PTY9"/>
<dbReference type="SUPFAM" id="SSF48726">
    <property type="entry name" value="Immunoglobulin"/>
    <property type="match status" value="1"/>
</dbReference>
<feature type="region of interest" description="Disordered" evidence="1">
    <location>
        <begin position="109"/>
        <end position="159"/>
    </location>
</feature>
<evidence type="ECO:0000256" key="1">
    <source>
        <dbReference type="SAM" id="MobiDB-lite"/>
    </source>
</evidence>
<protein>
    <recommendedName>
        <fullName evidence="5">Ig-like domain-containing protein</fullName>
    </recommendedName>
</protein>
<sequence length="174" mass="18270">MTSRPALVLCLCGVFTCAAGLTVSPSRSQFFRGDPVVLNCEDGSAGWTLRRNTSRQTRTSCGDEWGRRSESLCSIAFLFPWDSGVYWCESGGGGASSMAVNIRVSAKPKRASSSTLAPPTDFSMPSTTVAPPTTLPSTPTSSTQTTMNTGSAPLRSSVSVDPGLVSPDLLCIHV</sequence>
<name>A0A3S2PTY9_ORYJA</name>
<keyword evidence="4" id="KW-1185">Reference proteome</keyword>
<evidence type="ECO:0000313" key="4">
    <source>
        <dbReference type="Proteomes" id="UP000283210"/>
    </source>
</evidence>
<accession>A0A3S2PTY9</accession>
<dbReference type="Gene3D" id="2.60.40.10">
    <property type="entry name" value="Immunoglobulins"/>
    <property type="match status" value="1"/>
</dbReference>